<feature type="chain" id="PRO_5041915816" description="Aladin seven-bladed propeller domain-containing protein" evidence="1">
    <location>
        <begin position="19"/>
        <end position="531"/>
    </location>
</feature>
<dbReference type="SUPFAM" id="SSF50978">
    <property type="entry name" value="WD40 repeat-like"/>
    <property type="match status" value="1"/>
</dbReference>
<dbReference type="SMART" id="SM00320">
    <property type="entry name" value="WD40"/>
    <property type="match status" value="2"/>
</dbReference>
<evidence type="ECO:0000259" key="2">
    <source>
        <dbReference type="Pfam" id="PF25460"/>
    </source>
</evidence>
<comment type="caution">
    <text evidence="3">The sequence shown here is derived from an EMBL/GenBank/DDBJ whole genome shotgun (WGS) entry which is preliminary data.</text>
</comment>
<dbReference type="InterPro" id="IPR045139">
    <property type="entry name" value="Aladin"/>
</dbReference>
<feature type="domain" description="Aladin seven-bladed propeller" evidence="2">
    <location>
        <begin position="309"/>
        <end position="495"/>
    </location>
</feature>
<dbReference type="GO" id="GO:0006913">
    <property type="term" value="P:nucleocytoplasmic transport"/>
    <property type="evidence" value="ECO:0007669"/>
    <property type="project" value="TreeGrafter"/>
</dbReference>
<dbReference type="InterPro" id="IPR057403">
    <property type="entry name" value="Beta-prop_Aladin"/>
</dbReference>
<protein>
    <recommendedName>
        <fullName evidence="2">Aladin seven-bladed propeller domain-containing protein</fullName>
    </recommendedName>
</protein>
<proteinExistence type="predicted"/>
<reference evidence="3" key="1">
    <citation type="journal article" date="2023" name="Science">
        <title>Genome structures resolve the early diversification of teleost fishes.</title>
        <authorList>
            <person name="Parey E."/>
            <person name="Louis A."/>
            <person name="Montfort J."/>
            <person name="Bouchez O."/>
            <person name="Roques C."/>
            <person name="Iampietro C."/>
            <person name="Lluch J."/>
            <person name="Castinel A."/>
            <person name="Donnadieu C."/>
            <person name="Desvignes T."/>
            <person name="Floi Bucao C."/>
            <person name="Jouanno E."/>
            <person name="Wen M."/>
            <person name="Mejri S."/>
            <person name="Dirks R."/>
            <person name="Jansen H."/>
            <person name="Henkel C."/>
            <person name="Chen W.J."/>
            <person name="Zahm M."/>
            <person name="Cabau C."/>
            <person name="Klopp C."/>
            <person name="Thompson A.W."/>
            <person name="Robinson-Rechavi M."/>
            <person name="Braasch I."/>
            <person name="Lecointre G."/>
            <person name="Bobe J."/>
            <person name="Postlethwait J.H."/>
            <person name="Berthelot C."/>
            <person name="Roest Crollius H."/>
            <person name="Guiguen Y."/>
        </authorList>
    </citation>
    <scope>NUCLEOTIDE SEQUENCE</scope>
    <source>
        <strain evidence="3">NC1722</strain>
    </source>
</reference>
<dbReference type="GO" id="GO:0005643">
    <property type="term" value="C:nuclear pore"/>
    <property type="evidence" value="ECO:0007669"/>
    <property type="project" value="TreeGrafter"/>
</dbReference>
<dbReference type="Pfam" id="PF25460">
    <property type="entry name" value="Beta-prop_Aladin"/>
    <property type="match status" value="1"/>
</dbReference>
<keyword evidence="4" id="KW-1185">Reference proteome</keyword>
<dbReference type="InterPro" id="IPR001680">
    <property type="entry name" value="WD40_rpt"/>
</dbReference>
<keyword evidence="1" id="KW-0732">Signal</keyword>
<dbReference type="PANTHER" id="PTHR14494">
    <property type="entry name" value="ALADIN/ADRACALIN/AAAS"/>
    <property type="match status" value="1"/>
</dbReference>
<evidence type="ECO:0000313" key="3">
    <source>
        <dbReference type="EMBL" id="KAJ8371960.1"/>
    </source>
</evidence>
<dbReference type="EMBL" id="JAINUG010000422">
    <property type="protein sequence ID" value="KAJ8371960.1"/>
    <property type="molecule type" value="Genomic_DNA"/>
</dbReference>
<dbReference type="Proteomes" id="UP001221898">
    <property type="component" value="Unassembled WGS sequence"/>
</dbReference>
<feature type="signal peptide" evidence="1">
    <location>
        <begin position="1"/>
        <end position="18"/>
    </location>
</feature>
<accession>A0AAD7W1C0</accession>
<gene>
    <name evidence="3" type="ORF">AAFF_G00298330</name>
</gene>
<evidence type="ECO:0000256" key="1">
    <source>
        <dbReference type="SAM" id="SignalP"/>
    </source>
</evidence>
<dbReference type="InterPro" id="IPR036322">
    <property type="entry name" value="WD40_repeat_dom_sf"/>
</dbReference>
<sequence>MFLAMFIIFDWNMKSSSATPVGGNRRTHDSSWTAFQLRLRVSALFVPSSAPSFVTVAETPAGVARYVKVRCVCVKSRRMCSLALFPCPLPDGLVTLYESSNELVSGSSLDSCPKQEWDAPSLLFPRDALKSHSHLESSSKAAFLEHRDTLWRRSAGAWRDAGLSGLLEEIANASAGEVPRWVTVGAGFTLALLRRISSFHGSLFPHLRLSTEDMVAEFSQVLGWTDGAVRGLAWHPHTDRFAVALLDDSIRIYNSKSGSAPLSPSLPLSSRSVAPHSAVEASLCLSAGRGLSQLPAGLARRPHLPVHQTLLSVWGGGVTFLSWSPDGSRVLAATPSSLFRVWETRMWTCERWPCLKGRCQTGCWSPDGSRLLFSVQGERVIYALSFTDAPGEPQGRSGGAKAAAIVADLSETSFHTPQGEVRIGGDPETPGRPAVIAVFRTRSNPVFELLPCGFIQGEGEVGAEPRMMQFHPSFPHGAQLTVCWSNGRISHVPFYFMSAGGPRLGVGGSPPLPLPRTTDDGDRTLYSELCS</sequence>
<evidence type="ECO:0000313" key="4">
    <source>
        <dbReference type="Proteomes" id="UP001221898"/>
    </source>
</evidence>
<dbReference type="AlphaFoldDB" id="A0AAD7W1C0"/>
<dbReference type="Gene3D" id="2.130.10.10">
    <property type="entry name" value="YVTN repeat-like/Quinoprotein amine dehydrogenase"/>
    <property type="match status" value="1"/>
</dbReference>
<dbReference type="InterPro" id="IPR015943">
    <property type="entry name" value="WD40/YVTN_repeat-like_dom_sf"/>
</dbReference>
<name>A0AAD7W1C0_9TELE</name>
<organism evidence="3 4">
    <name type="scientific">Aldrovandia affinis</name>
    <dbReference type="NCBI Taxonomy" id="143900"/>
    <lineage>
        <taxon>Eukaryota</taxon>
        <taxon>Metazoa</taxon>
        <taxon>Chordata</taxon>
        <taxon>Craniata</taxon>
        <taxon>Vertebrata</taxon>
        <taxon>Euteleostomi</taxon>
        <taxon>Actinopterygii</taxon>
        <taxon>Neopterygii</taxon>
        <taxon>Teleostei</taxon>
        <taxon>Notacanthiformes</taxon>
        <taxon>Halosauridae</taxon>
        <taxon>Aldrovandia</taxon>
    </lineage>
</organism>
<dbReference type="PANTHER" id="PTHR14494:SF0">
    <property type="entry name" value="ALADIN"/>
    <property type="match status" value="1"/>
</dbReference>